<evidence type="ECO:0000259" key="4">
    <source>
        <dbReference type="Pfam" id="PF14432"/>
    </source>
</evidence>
<feature type="repeat" description="PPR" evidence="3">
    <location>
        <begin position="459"/>
        <end position="493"/>
    </location>
</feature>
<feature type="repeat" description="PPR" evidence="3">
    <location>
        <begin position="358"/>
        <end position="392"/>
    </location>
</feature>
<dbReference type="AlphaFoldDB" id="A0AAP0J0L0"/>
<dbReference type="GO" id="GO:0008270">
    <property type="term" value="F:zinc ion binding"/>
    <property type="evidence" value="ECO:0007669"/>
    <property type="project" value="InterPro"/>
</dbReference>
<dbReference type="InterPro" id="IPR011990">
    <property type="entry name" value="TPR-like_helical_dom_sf"/>
</dbReference>
<dbReference type="PROSITE" id="PS51375">
    <property type="entry name" value="PPR"/>
    <property type="match status" value="4"/>
</dbReference>
<dbReference type="EMBL" id="JBBNAE010000005">
    <property type="protein sequence ID" value="KAK9123931.1"/>
    <property type="molecule type" value="Genomic_DNA"/>
</dbReference>
<organism evidence="5 6">
    <name type="scientific">Stephania japonica</name>
    <dbReference type="NCBI Taxonomy" id="461633"/>
    <lineage>
        <taxon>Eukaryota</taxon>
        <taxon>Viridiplantae</taxon>
        <taxon>Streptophyta</taxon>
        <taxon>Embryophyta</taxon>
        <taxon>Tracheophyta</taxon>
        <taxon>Spermatophyta</taxon>
        <taxon>Magnoliopsida</taxon>
        <taxon>Ranunculales</taxon>
        <taxon>Menispermaceae</taxon>
        <taxon>Menispermoideae</taxon>
        <taxon>Cissampelideae</taxon>
        <taxon>Stephania</taxon>
    </lineage>
</organism>
<sequence>MALHCNLSLHSTPLSFSHLRGSHLPKQNTVVPTNCAFNASIISSNNHKFPIHFEESELGIGGTSDNLGETEFVDMFTQSRSSIHEQRISLIHALNQCANQGNLVLGQGYHALVIKKGLAFDKFAATAVVGVYSKCGEVEDASKMFDQCPDMDIVSWNNLILGYANNGFSNRALYLFVQVQNEEIRPNAYTFSIVLGACATLVAVNEGKQVHGQVVKMQYSSNTVVNNSLLTMYSKFGMMDEVEILFKEHPSRNHITWTAIIAGFYRQECFEKALWVFHCMRHSEVAPNERTFAVALASSGGMRDSDFGSMLHALAIKNGMAARNVFVGTAILDLYSAVGEMGSAEKQLDEMNDYLSSSNVPWNALIAGHVSNGENEDAMEALNRMLNSGIKCDEFTYSNILKAASSLPSLAAGEQIHSCIIKTKYEANMHVASSLIEMYTNCGILANAERVFYQMRERDVVSWNSMVKTYSQHGQPKKAMLLFNKMAKEGTRPTSATFLSVISACSHSGLVEEGLEHFKTMLPDYEITPEEAHYSCIVDLLGRAGRLEEARDFINNSPIVPTASIWRPLLAASRQHHNLQIAELAAEQILKEDFSDPTVHVTLLNMYAKVRRWSDVEKQRRLMKLKEVEKEPGSSWIEANRRLYKFYSRDKKLSEMPEVYAKLEEVVKEIRTLGYVPDTKLVHTQRADEVSKQENILLHSEKLAVCFGLISLSPNKPIRVFKNIRVCNDCHSAMKYISTATSREIVLRDNYRFHCFKQGCCSCGDYW</sequence>
<dbReference type="InterPro" id="IPR046848">
    <property type="entry name" value="E_motif"/>
</dbReference>
<name>A0AAP0J0L0_9MAGN</name>
<dbReference type="Pfam" id="PF01535">
    <property type="entry name" value="PPR"/>
    <property type="match status" value="4"/>
</dbReference>
<dbReference type="Pfam" id="PF20431">
    <property type="entry name" value="E_motif"/>
    <property type="match status" value="1"/>
</dbReference>
<dbReference type="SUPFAM" id="SSF48452">
    <property type="entry name" value="TPR-like"/>
    <property type="match status" value="1"/>
</dbReference>
<dbReference type="InterPro" id="IPR002885">
    <property type="entry name" value="PPR_rpt"/>
</dbReference>
<gene>
    <name evidence="5" type="ORF">Sjap_013533</name>
</gene>
<proteinExistence type="inferred from homology"/>
<comment type="similarity">
    <text evidence="2">Belongs to the PPR family. PCMP-E subfamily.</text>
</comment>
<accession>A0AAP0J0L0</accession>
<keyword evidence="6" id="KW-1185">Reference proteome</keyword>
<evidence type="ECO:0000256" key="2">
    <source>
        <dbReference type="ARBA" id="ARBA00061659"/>
    </source>
</evidence>
<dbReference type="Pfam" id="PF14432">
    <property type="entry name" value="DYW_deaminase"/>
    <property type="match status" value="1"/>
</dbReference>
<evidence type="ECO:0000256" key="3">
    <source>
        <dbReference type="PROSITE-ProRule" id="PRU00708"/>
    </source>
</evidence>
<feature type="repeat" description="PPR" evidence="3">
    <location>
        <begin position="253"/>
        <end position="287"/>
    </location>
</feature>
<feature type="domain" description="DYW" evidence="4">
    <location>
        <begin position="674"/>
        <end position="767"/>
    </location>
</feature>
<comment type="caution">
    <text evidence="5">The sequence shown here is derived from an EMBL/GenBank/DDBJ whole genome shotgun (WGS) entry which is preliminary data.</text>
</comment>
<dbReference type="NCBIfam" id="TIGR00756">
    <property type="entry name" value="PPR"/>
    <property type="match status" value="2"/>
</dbReference>
<dbReference type="InterPro" id="IPR032867">
    <property type="entry name" value="DYW_dom"/>
</dbReference>
<dbReference type="PANTHER" id="PTHR47926">
    <property type="entry name" value="PENTATRICOPEPTIDE REPEAT-CONTAINING PROTEIN"/>
    <property type="match status" value="1"/>
</dbReference>
<dbReference type="FunFam" id="1.25.40.10:FF:000090">
    <property type="entry name" value="Pentatricopeptide repeat-containing protein, chloroplastic"/>
    <property type="match status" value="1"/>
</dbReference>
<dbReference type="GO" id="GO:0003723">
    <property type="term" value="F:RNA binding"/>
    <property type="evidence" value="ECO:0007669"/>
    <property type="project" value="InterPro"/>
</dbReference>
<dbReference type="Proteomes" id="UP001417504">
    <property type="component" value="Unassembled WGS sequence"/>
</dbReference>
<dbReference type="GO" id="GO:0009451">
    <property type="term" value="P:RNA modification"/>
    <property type="evidence" value="ECO:0007669"/>
    <property type="project" value="InterPro"/>
</dbReference>
<reference evidence="5 6" key="1">
    <citation type="submission" date="2024-01" db="EMBL/GenBank/DDBJ databases">
        <title>Genome assemblies of Stephania.</title>
        <authorList>
            <person name="Yang L."/>
        </authorList>
    </citation>
    <scope>NUCLEOTIDE SEQUENCE [LARGE SCALE GENOMIC DNA]</scope>
    <source>
        <strain evidence="5">QJT</strain>
        <tissue evidence="5">Leaf</tissue>
    </source>
</reference>
<protein>
    <recommendedName>
        <fullName evidence="4">DYW domain-containing protein</fullName>
    </recommendedName>
</protein>
<dbReference type="PANTHER" id="PTHR47926:SF342">
    <property type="entry name" value="TETRATRICOPEPTIDE-LIKE HELICAL DOMAIN-CONTAINING PROTEIN-RELATED"/>
    <property type="match status" value="1"/>
</dbReference>
<evidence type="ECO:0000313" key="5">
    <source>
        <dbReference type="EMBL" id="KAK9123931.1"/>
    </source>
</evidence>
<dbReference type="Gene3D" id="1.25.40.10">
    <property type="entry name" value="Tetratricopeptide repeat domain"/>
    <property type="match status" value="4"/>
</dbReference>
<dbReference type="Pfam" id="PF13041">
    <property type="entry name" value="PPR_2"/>
    <property type="match status" value="3"/>
</dbReference>
<keyword evidence="1" id="KW-0677">Repeat</keyword>
<dbReference type="FunFam" id="1.25.40.10:FF:000196">
    <property type="entry name" value="Pentatricopeptide repeat-containing protein At4g14850"/>
    <property type="match status" value="1"/>
</dbReference>
<evidence type="ECO:0000256" key="1">
    <source>
        <dbReference type="ARBA" id="ARBA00022737"/>
    </source>
</evidence>
<feature type="repeat" description="PPR" evidence="3">
    <location>
        <begin position="152"/>
        <end position="186"/>
    </location>
</feature>
<evidence type="ECO:0000313" key="6">
    <source>
        <dbReference type="Proteomes" id="UP001417504"/>
    </source>
</evidence>
<dbReference type="InterPro" id="IPR046960">
    <property type="entry name" value="PPR_At4g14850-like_plant"/>
</dbReference>